<dbReference type="Proteomes" id="UP000618051">
    <property type="component" value="Unassembled WGS sequence"/>
</dbReference>
<dbReference type="EMBL" id="JADDUC020000006">
    <property type="protein sequence ID" value="KAI1238743.1"/>
    <property type="molecule type" value="Genomic_DNA"/>
</dbReference>
<dbReference type="AlphaFoldDB" id="A0A835NG41"/>
<organism evidence="1">
    <name type="scientific">Lamprotornis superbus</name>
    <dbReference type="NCBI Taxonomy" id="245042"/>
    <lineage>
        <taxon>Eukaryota</taxon>
        <taxon>Metazoa</taxon>
        <taxon>Chordata</taxon>
        <taxon>Craniata</taxon>
        <taxon>Vertebrata</taxon>
        <taxon>Euteleostomi</taxon>
        <taxon>Archelosauria</taxon>
        <taxon>Archosauria</taxon>
        <taxon>Dinosauria</taxon>
        <taxon>Saurischia</taxon>
        <taxon>Theropoda</taxon>
        <taxon>Coelurosauria</taxon>
        <taxon>Aves</taxon>
        <taxon>Neognathae</taxon>
        <taxon>Neoaves</taxon>
        <taxon>Telluraves</taxon>
        <taxon>Australaves</taxon>
        <taxon>Passeriformes</taxon>
        <taxon>Sturnidae</taxon>
        <taxon>Lamprotornis</taxon>
    </lineage>
</organism>
<feature type="non-terminal residue" evidence="1">
    <location>
        <position position="404"/>
    </location>
</feature>
<comment type="caution">
    <text evidence="1">The sequence shown here is derived from an EMBL/GenBank/DDBJ whole genome shotgun (WGS) entry which is preliminary data.</text>
</comment>
<evidence type="ECO:0000313" key="3">
    <source>
        <dbReference type="Proteomes" id="UP000618051"/>
    </source>
</evidence>
<protein>
    <submittedName>
        <fullName evidence="1">Uncharacterized protein</fullName>
    </submittedName>
</protein>
<sequence>MYGKQTIPSVPASVCLFQASHLFGAKGCKKHMPIFVAFLTLSGKATGRVKDAHGIGAWLQGPGGEVGLSDMQGGGWASAHPVWQKVSGKLEMGDVLACCWFTSGPQAGGRAAGGLAEGLYAVTLQHSRAEGRDQTPGTPELARVMAHICLLMALTNLVLCTQDTTCLECNVTFLGIRKALAAVDKALRCVINVINALVALCVAGGLCEQQCWRKKLIIILGVPVTVLRLLLNDFVAVNTCDSCLKCFKYLYLLPNHLPVSSWFNVYGSCVTLNSFGLVLLLKAFLQKGHEMVPQDMLKLRPAFALWQEGLLDSAVFECSYHAAYTERPKGNGKELVRSRTNPLHSSSYVPVPTLKHKHILHTQAEGCTAHSAVLWIQDQLPQLLQFNRHAVRSVLRTVHTPENL</sequence>
<dbReference type="EMBL" id="JADDUC010000305">
    <property type="protein sequence ID" value="KAG0114411.1"/>
    <property type="molecule type" value="Genomic_DNA"/>
</dbReference>
<name>A0A835NG41_9PASS</name>
<gene>
    <name evidence="2" type="ORF">IHE44_0013485</name>
    <name evidence="1" type="ORF">IHE44_008132</name>
</gene>
<accession>A0A835NG41</accession>
<reference evidence="2" key="3">
    <citation type="submission" date="2022-01" db="EMBL/GenBank/DDBJ databases">
        <authorList>
            <person name="Rubenstein D.R."/>
        </authorList>
    </citation>
    <scope>NUCLEOTIDE SEQUENCE</scope>
    <source>
        <strain evidence="2">SS15</strain>
        <tissue evidence="2">Liver</tissue>
    </source>
</reference>
<keyword evidence="3" id="KW-1185">Reference proteome</keyword>
<proteinExistence type="predicted"/>
<evidence type="ECO:0000313" key="2">
    <source>
        <dbReference type="EMBL" id="KAI1238743.1"/>
    </source>
</evidence>
<reference evidence="2 3" key="2">
    <citation type="journal article" date="2021" name="J. Hered.">
        <title>Feather Gene Expression Elucidates the Developmental Basis of Plumage Iridescence in African Starlings.</title>
        <authorList>
            <person name="Rubenstein D.R."/>
            <person name="Corvelo A."/>
            <person name="MacManes M.D."/>
            <person name="Maia R."/>
            <person name="Narzisi G."/>
            <person name="Rousaki A."/>
            <person name="Vandenabeele P."/>
            <person name="Shawkey M.D."/>
            <person name="Solomon J."/>
        </authorList>
    </citation>
    <scope>NUCLEOTIDE SEQUENCE [LARGE SCALE GENOMIC DNA]</scope>
    <source>
        <strain evidence="2">SS15</strain>
    </source>
</reference>
<evidence type="ECO:0000313" key="1">
    <source>
        <dbReference type="EMBL" id="KAG0114411.1"/>
    </source>
</evidence>
<reference evidence="1" key="1">
    <citation type="submission" date="2020-10" db="EMBL/GenBank/DDBJ databases">
        <title>Feather gene expression reveals the developmental basis of iridescence in African starlings.</title>
        <authorList>
            <person name="Rubenstein D.R."/>
        </authorList>
    </citation>
    <scope>NUCLEOTIDE SEQUENCE</scope>
    <source>
        <strain evidence="1">SS15</strain>
        <tissue evidence="1">Liver</tissue>
    </source>
</reference>